<name>A0A516NJD8_9NOCA</name>
<sequence>MQPTEAEAAVTAHQVARYLGCDAPDSRFTGEGACYVELGGELAAKGEGDFLARPAPRVSLREPSTAYHREKEQQERDWLARWNIRS</sequence>
<reference evidence="1 2" key="1">
    <citation type="submission" date="2019-07" db="EMBL/GenBank/DDBJ databases">
        <title>Complete Genome Sequence and Methylome Analysis of Nocardia otitidis-caviarum NEB252.</title>
        <authorList>
            <person name="Fomenkov A."/>
            <person name="Anton B.P."/>
            <person name="Vincze T."/>
            <person name="Roberts R.J."/>
        </authorList>
    </citation>
    <scope>NUCLEOTIDE SEQUENCE [LARGE SCALE GENOMIC DNA]</scope>
    <source>
        <strain evidence="1 2">NEB252</strain>
    </source>
</reference>
<evidence type="ECO:0000313" key="1">
    <source>
        <dbReference type="EMBL" id="QDP79023.1"/>
    </source>
</evidence>
<accession>A0A516NJD8</accession>
<evidence type="ECO:0000313" key="2">
    <source>
        <dbReference type="Proteomes" id="UP000317039"/>
    </source>
</evidence>
<gene>
    <name evidence="1" type="ORF">FOH10_10045</name>
</gene>
<dbReference type="EMBL" id="CP041695">
    <property type="protein sequence ID" value="QDP79023.1"/>
    <property type="molecule type" value="Genomic_DNA"/>
</dbReference>
<proteinExistence type="predicted"/>
<protein>
    <submittedName>
        <fullName evidence="1">Uncharacterized protein</fullName>
    </submittedName>
</protein>
<dbReference type="KEGG" id="nod:FOH10_10045"/>
<dbReference type="AlphaFoldDB" id="A0A516NJD8"/>
<organism evidence="1 2">
    <name type="scientific">Nocardia otitidiscaviarum</name>
    <dbReference type="NCBI Taxonomy" id="1823"/>
    <lineage>
        <taxon>Bacteria</taxon>
        <taxon>Bacillati</taxon>
        <taxon>Actinomycetota</taxon>
        <taxon>Actinomycetes</taxon>
        <taxon>Mycobacteriales</taxon>
        <taxon>Nocardiaceae</taxon>
        <taxon>Nocardia</taxon>
    </lineage>
</organism>
<dbReference type="GeneID" id="80332735"/>
<dbReference type="Proteomes" id="UP000317039">
    <property type="component" value="Chromosome"/>
</dbReference>
<dbReference type="RefSeq" id="WP_143980496.1">
    <property type="nucleotide sequence ID" value="NZ_CP041695.1"/>
</dbReference>